<dbReference type="Proteomes" id="UP000271554">
    <property type="component" value="Chromosome"/>
</dbReference>
<proteinExistence type="predicted"/>
<keyword evidence="2" id="KW-1185">Reference proteome</keyword>
<protein>
    <recommendedName>
        <fullName evidence="3">DNA (cytosine-5-)-methyltransferase</fullName>
    </recommendedName>
</protein>
<organism evidence="1 2">
    <name type="scientific">Streptomyces hundungensis</name>
    <dbReference type="NCBI Taxonomy" id="1077946"/>
    <lineage>
        <taxon>Bacteria</taxon>
        <taxon>Bacillati</taxon>
        <taxon>Actinomycetota</taxon>
        <taxon>Actinomycetes</taxon>
        <taxon>Kitasatosporales</taxon>
        <taxon>Streptomycetaceae</taxon>
        <taxon>Streptomyces</taxon>
    </lineage>
</organism>
<dbReference type="EMBL" id="CP032698">
    <property type="protein sequence ID" value="AYG80133.1"/>
    <property type="molecule type" value="Genomic_DNA"/>
</dbReference>
<dbReference type="SUPFAM" id="SSF53335">
    <property type="entry name" value="S-adenosyl-L-methionine-dependent methyltransferases"/>
    <property type="match status" value="1"/>
</dbReference>
<dbReference type="AlphaFoldDB" id="A0A387HCY5"/>
<accession>A0A387HCY5</accession>
<dbReference type="KEGG" id="shun:DWB77_02259"/>
<dbReference type="CDD" id="cd02440">
    <property type="entry name" value="AdoMet_MTases"/>
    <property type="match status" value="1"/>
</dbReference>
<dbReference type="InterPro" id="IPR029063">
    <property type="entry name" value="SAM-dependent_MTases_sf"/>
</dbReference>
<dbReference type="Gene3D" id="3.40.50.150">
    <property type="entry name" value="Vaccinia Virus protein VP39"/>
    <property type="match status" value="1"/>
</dbReference>
<evidence type="ECO:0008006" key="3">
    <source>
        <dbReference type="Google" id="ProtNLM"/>
    </source>
</evidence>
<name>A0A387HCY5_9ACTN</name>
<evidence type="ECO:0000313" key="1">
    <source>
        <dbReference type="EMBL" id="AYG80133.1"/>
    </source>
</evidence>
<evidence type="ECO:0000313" key="2">
    <source>
        <dbReference type="Proteomes" id="UP000271554"/>
    </source>
</evidence>
<dbReference type="RefSeq" id="WP_174248536.1">
    <property type="nucleotide sequence ID" value="NZ_CP032698.1"/>
</dbReference>
<gene>
    <name evidence="1" type="ORF">DWB77_02259</name>
</gene>
<sequence>MNARLLPLRKPNGLRVLDLCCGAGGLSMGYYLAGFDVTGVDIAPQPNYPFTFHQADGLDYAARHGHTFDLVHGSWPCERYATVTRWRGNPGDHPDLIGPGRQVMQATGRPWVMENVPETAAAGLLRPDYLLCGTQFGLNLRRHRGFETSWGGGGDLVPPCWHRKGLLAFDHKGERAYADAMGCTWMTSLEARKAVPPAYTHWIATQYLALERSTAA</sequence>
<reference evidence="1 2" key="1">
    <citation type="submission" date="2018-10" db="EMBL/GenBank/DDBJ databases">
        <title>Relationship between Morphology and Antimicrobial Activity in Streptomyces.</title>
        <authorList>
            <person name="Kang H.J."/>
            <person name="Kim S.B."/>
        </authorList>
    </citation>
    <scope>NUCLEOTIDE SEQUENCE [LARGE SCALE GENOMIC DNA]</scope>
    <source>
        <strain evidence="1 2">BH38</strain>
    </source>
</reference>